<dbReference type="EMBL" id="QKYT01000165">
    <property type="protein sequence ID" value="RIA90986.1"/>
    <property type="molecule type" value="Genomic_DNA"/>
</dbReference>
<dbReference type="InterPro" id="IPR016166">
    <property type="entry name" value="FAD-bd_PCMH"/>
</dbReference>
<keyword evidence="5" id="KW-0560">Oxidoreductase</keyword>
<dbReference type="Proteomes" id="UP000265703">
    <property type="component" value="Unassembled WGS sequence"/>
</dbReference>
<dbReference type="PROSITE" id="PS51387">
    <property type="entry name" value="FAD_PCMH"/>
    <property type="match status" value="1"/>
</dbReference>
<evidence type="ECO:0000256" key="4">
    <source>
        <dbReference type="ARBA" id="ARBA00022827"/>
    </source>
</evidence>
<keyword evidence="4" id="KW-0274">FAD</keyword>
<dbReference type="Gene3D" id="3.30.465.10">
    <property type="match status" value="1"/>
</dbReference>
<dbReference type="UniPathway" id="UPA00771">
    <property type="reaction ID" value="UER00766"/>
</dbReference>
<comment type="caution">
    <text evidence="8">The sequence shown here is derived from an EMBL/GenBank/DDBJ whole genome shotgun (WGS) entry which is preliminary data.</text>
</comment>
<evidence type="ECO:0000259" key="7">
    <source>
        <dbReference type="PROSITE" id="PS51387"/>
    </source>
</evidence>
<dbReference type="InterPro" id="IPR016167">
    <property type="entry name" value="FAD-bd_PCMH_sub1"/>
</dbReference>
<dbReference type="AlphaFoldDB" id="A0A397T263"/>
<reference evidence="8 9" key="1">
    <citation type="submission" date="2018-06" db="EMBL/GenBank/DDBJ databases">
        <title>Comparative genomics reveals the genomic features of Rhizophagus irregularis, R. cerebriforme, R. diaphanum and Gigaspora rosea, and their symbiotic lifestyle signature.</title>
        <authorList>
            <person name="Morin E."/>
            <person name="San Clemente H."/>
            <person name="Chen E.C.H."/>
            <person name="De La Providencia I."/>
            <person name="Hainaut M."/>
            <person name="Kuo A."/>
            <person name="Kohler A."/>
            <person name="Murat C."/>
            <person name="Tang N."/>
            <person name="Roy S."/>
            <person name="Loubradou J."/>
            <person name="Henrissat B."/>
            <person name="Grigoriev I.V."/>
            <person name="Corradi N."/>
            <person name="Roux C."/>
            <person name="Martin F.M."/>
        </authorList>
    </citation>
    <scope>NUCLEOTIDE SEQUENCE [LARGE SCALE GENOMIC DNA]</scope>
    <source>
        <strain evidence="8 9">DAOM 227022</strain>
    </source>
</reference>
<dbReference type="GO" id="GO:0003885">
    <property type="term" value="F:D-arabinono-1,4-lactone oxidase activity"/>
    <property type="evidence" value="ECO:0007669"/>
    <property type="project" value="UniProtKB-EC"/>
</dbReference>
<dbReference type="InterPro" id="IPR016169">
    <property type="entry name" value="FAD-bd_PCMH_sub2"/>
</dbReference>
<dbReference type="OrthoDB" id="610608at2759"/>
<sequence>MDKIAVHGLKSFELAVIESLKKNESSILKRAQNQESQRSIIGTSASARDFGENDVWHNWAGNISFKPAKIFNPKSVQDLKDYVKAAQKDGKKIRCAAEGHTWSSLSMTNDYLVILNNLDKVTVEKRNDGYVVHAEAGAEISQIDEVLENHDPPLTITSMTVLDNVRIGGVVATGCHGARTESRTIVDQVVGLQIVTGDGELHEFSDEINRDEMNAARVSLGLLGIIYRVSLRVEPMYDLRMIDTYPLKSNFNAATLKNLIENSDGLEIFYWPFNSSSKETEKLWIKRWIKSIEPATLSDLQQVFLRVAQSASTKIAHDFYQLILESPEKTPSITNLAGKVKLIERDEVWKAPNAIHYQAGIDNIPCYDLEFAIKADKDFENVVTEIDYVFNKIYDYAKEGKYPINLVVEMRILKSSSAILSNGYDEDPDAIYFFLEVLSITGTPLFNEFTTELAQRWMQKYNALPHWAKSWEYLPNITEYIHDKLGERINKFEAVRVKYDPNNMFFDNESLKRVFYGTK</sequence>
<dbReference type="GO" id="GO:0016020">
    <property type="term" value="C:membrane"/>
    <property type="evidence" value="ECO:0007669"/>
    <property type="project" value="InterPro"/>
</dbReference>
<name>A0A397T263_9GLOM</name>
<comment type="pathway">
    <text evidence="1">Cofactor biosynthesis; D-erythroascorbate biosynthesis; dehydro-D-arabinono-1,4-lactone from D-arabinose: step 2/2.</text>
</comment>
<dbReference type="Pfam" id="PF01565">
    <property type="entry name" value="FAD_binding_4"/>
    <property type="match status" value="1"/>
</dbReference>
<dbReference type="PIRSF" id="PIRSF000136">
    <property type="entry name" value="LGO_GLO"/>
    <property type="match status" value="1"/>
</dbReference>
<evidence type="ECO:0000313" key="8">
    <source>
        <dbReference type="EMBL" id="RIA90986.1"/>
    </source>
</evidence>
<accession>A0A397T263</accession>
<dbReference type="PANTHER" id="PTHR43762">
    <property type="entry name" value="L-GULONOLACTONE OXIDASE"/>
    <property type="match status" value="1"/>
</dbReference>
<dbReference type="SUPFAM" id="SSF56176">
    <property type="entry name" value="FAD-binding/transporter-associated domain-like"/>
    <property type="match status" value="1"/>
</dbReference>
<keyword evidence="9" id="KW-1185">Reference proteome</keyword>
<protein>
    <recommendedName>
        <fullName evidence="2">D-arabinono-1,4-lactone oxidase</fullName>
        <ecNumber evidence="2">1.1.3.37</ecNumber>
    </recommendedName>
    <alternativeName>
        <fullName evidence="6">L-galactono-gamma-lactone oxidase</fullName>
    </alternativeName>
</protein>
<dbReference type="InterPro" id="IPR036318">
    <property type="entry name" value="FAD-bd_PCMH-like_sf"/>
</dbReference>
<dbReference type="EC" id="1.1.3.37" evidence="2"/>
<dbReference type="InterPro" id="IPR016164">
    <property type="entry name" value="FAD-linked_Oxase-like_C"/>
</dbReference>
<proteinExistence type="predicted"/>
<evidence type="ECO:0000256" key="3">
    <source>
        <dbReference type="ARBA" id="ARBA00022630"/>
    </source>
</evidence>
<dbReference type="STRING" id="658196.A0A397T263"/>
<dbReference type="SUPFAM" id="SSF55103">
    <property type="entry name" value="FAD-linked oxidases, C-terminal domain"/>
    <property type="match status" value="1"/>
</dbReference>
<gene>
    <name evidence="8" type="ORF">C1645_768607</name>
</gene>
<keyword evidence="3" id="KW-0285">Flavoprotein</keyword>
<evidence type="ECO:0000256" key="6">
    <source>
        <dbReference type="ARBA" id="ARBA00033418"/>
    </source>
</evidence>
<dbReference type="Gene3D" id="3.30.43.10">
    <property type="entry name" value="Uridine Diphospho-n-acetylenolpyruvylglucosamine Reductase, domain 2"/>
    <property type="match status" value="1"/>
</dbReference>
<dbReference type="InterPro" id="IPR016170">
    <property type="entry name" value="Cytok_DH_C_sf"/>
</dbReference>
<dbReference type="Pfam" id="PF04030">
    <property type="entry name" value="ALO"/>
    <property type="match status" value="1"/>
</dbReference>
<dbReference type="PANTHER" id="PTHR43762:SF1">
    <property type="entry name" value="D-ARABINONO-1,4-LACTONE OXIDASE"/>
    <property type="match status" value="1"/>
</dbReference>
<dbReference type="GO" id="GO:0071949">
    <property type="term" value="F:FAD binding"/>
    <property type="evidence" value="ECO:0007669"/>
    <property type="project" value="InterPro"/>
</dbReference>
<evidence type="ECO:0000256" key="2">
    <source>
        <dbReference type="ARBA" id="ARBA00013136"/>
    </source>
</evidence>
<organism evidence="8 9">
    <name type="scientific">Glomus cerebriforme</name>
    <dbReference type="NCBI Taxonomy" id="658196"/>
    <lineage>
        <taxon>Eukaryota</taxon>
        <taxon>Fungi</taxon>
        <taxon>Fungi incertae sedis</taxon>
        <taxon>Mucoromycota</taxon>
        <taxon>Glomeromycotina</taxon>
        <taxon>Glomeromycetes</taxon>
        <taxon>Glomerales</taxon>
        <taxon>Glomeraceae</taxon>
        <taxon>Glomus</taxon>
    </lineage>
</organism>
<dbReference type="InterPro" id="IPR010031">
    <property type="entry name" value="FAD_lactone_oxidase-like"/>
</dbReference>
<dbReference type="InterPro" id="IPR006094">
    <property type="entry name" value="Oxid_FAD_bind_N"/>
</dbReference>
<dbReference type="InterPro" id="IPR007173">
    <property type="entry name" value="ALO_C"/>
</dbReference>
<evidence type="ECO:0000313" key="9">
    <source>
        <dbReference type="Proteomes" id="UP000265703"/>
    </source>
</evidence>
<feature type="domain" description="FAD-binding PCMH-type" evidence="7">
    <location>
        <begin position="63"/>
        <end position="236"/>
    </location>
</feature>
<evidence type="ECO:0000256" key="1">
    <source>
        <dbReference type="ARBA" id="ARBA00005083"/>
    </source>
</evidence>
<evidence type="ECO:0000256" key="5">
    <source>
        <dbReference type="ARBA" id="ARBA00023002"/>
    </source>
</evidence>
<dbReference type="Gene3D" id="3.40.462.10">
    <property type="entry name" value="FAD-linked oxidases, C-terminal domain"/>
    <property type="match status" value="1"/>
</dbReference>